<dbReference type="SMART" id="SM00354">
    <property type="entry name" value="HTH_LACI"/>
    <property type="match status" value="1"/>
</dbReference>
<feature type="domain" description="HTH lacI-type" evidence="4">
    <location>
        <begin position="2"/>
        <end position="56"/>
    </location>
</feature>
<keyword evidence="6" id="KW-1185">Reference proteome</keyword>
<dbReference type="InterPro" id="IPR000843">
    <property type="entry name" value="HTH_LacI"/>
</dbReference>
<dbReference type="STRING" id="1291052.FC18_GL001472"/>
<dbReference type="Gene3D" id="3.40.50.2300">
    <property type="match status" value="2"/>
</dbReference>
<dbReference type="RefSeq" id="WP_054678463.1">
    <property type="nucleotide sequence ID" value="NZ_AYYO01000024.1"/>
</dbReference>
<dbReference type="Pfam" id="PF00532">
    <property type="entry name" value="Peripla_BP_1"/>
    <property type="match status" value="1"/>
</dbReference>
<evidence type="ECO:0000256" key="2">
    <source>
        <dbReference type="ARBA" id="ARBA00023125"/>
    </source>
</evidence>
<dbReference type="PANTHER" id="PTHR30146:SF105">
    <property type="entry name" value="CATABOLITE CONTROL PROTEIN B"/>
    <property type="match status" value="1"/>
</dbReference>
<dbReference type="InterPro" id="IPR010982">
    <property type="entry name" value="Lambda_DNA-bd_dom_sf"/>
</dbReference>
<dbReference type="PROSITE" id="PS50932">
    <property type="entry name" value="HTH_LACI_2"/>
    <property type="match status" value="1"/>
</dbReference>
<dbReference type="SUPFAM" id="SSF47413">
    <property type="entry name" value="lambda repressor-like DNA-binding domains"/>
    <property type="match status" value="1"/>
</dbReference>
<dbReference type="GO" id="GO:0003700">
    <property type="term" value="F:DNA-binding transcription factor activity"/>
    <property type="evidence" value="ECO:0007669"/>
    <property type="project" value="TreeGrafter"/>
</dbReference>
<evidence type="ECO:0000259" key="4">
    <source>
        <dbReference type="PROSITE" id="PS50932"/>
    </source>
</evidence>
<keyword evidence="3" id="KW-0804">Transcription</keyword>
<organism evidence="5 6">
    <name type="scientific">Lacticaseibacillus sharpeae JCM 1186 = DSM 20505</name>
    <dbReference type="NCBI Taxonomy" id="1291052"/>
    <lineage>
        <taxon>Bacteria</taxon>
        <taxon>Bacillati</taxon>
        <taxon>Bacillota</taxon>
        <taxon>Bacilli</taxon>
        <taxon>Lactobacillales</taxon>
        <taxon>Lactobacillaceae</taxon>
        <taxon>Lacticaseibacillus</taxon>
    </lineage>
</organism>
<dbReference type="EMBL" id="AYYO01000024">
    <property type="protein sequence ID" value="KRM55307.1"/>
    <property type="molecule type" value="Genomic_DNA"/>
</dbReference>
<dbReference type="CDD" id="cd01392">
    <property type="entry name" value="HTH_LacI"/>
    <property type="match status" value="1"/>
</dbReference>
<dbReference type="Gene3D" id="1.10.260.40">
    <property type="entry name" value="lambda repressor-like DNA-binding domains"/>
    <property type="match status" value="1"/>
</dbReference>
<proteinExistence type="predicted"/>
<dbReference type="PANTHER" id="PTHR30146">
    <property type="entry name" value="LACI-RELATED TRANSCRIPTIONAL REPRESSOR"/>
    <property type="match status" value="1"/>
</dbReference>
<dbReference type="AlphaFoldDB" id="A0A0R1ZTC9"/>
<accession>A0A0R1ZTC9</accession>
<dbReference type="Pfam" id="PF00356">
    <property type="entry name" value="LacI"/>
    <property type="match status" value="1"/>
</dbReference>
<sequence length="320" mass="35461">MVTIRDIAKMSGHSISTVSRVMNHSGYVSKAVRAKVEQVIAEANYVPNDIARDLSIGQTHNIGVVIPHADHPYFTQLIHGILAAAVPSHFRVTILPSAYSEELEHRYLEQLRRGLFDGLIFTSHGVPLTTLVNYLQYGPIVVCEDPGSLPLPAVFSNRETGYHEAFSWLKKQNATNIAFMFSRPAPESATSTATLTAFNKVFTTMPSSNWILDNITTFRDGYAGAEKMHNQKMQVKYIFTNGDDVAAGARQFYLNHHLPVPTLIGQEDQLSGYLLGLPTINHHFNEIGQRAFTLITNKPNPGTVISVPSEFVLPANRIYA</sequence>
<dbReference type="PATRIC" id="fig|1291052.5.peg.1493"/>
<evidence type="ECO:0000256" key="1">
    <source>
        <dbReference type="ARBA" id="ARBA00023015"/>
    </source>
</evidence>
<name>A0A0R1ZTC9_9LACO</name>
<protein>
    <submittedName>
        <fullName evidence="5">Bacterial regulatory s, lacI family protein</fullName>
    </submittedName>
</protein>
<evidence type="ECO:0000313" key="6">
    <source>
        <dbReference type="Proteomes" id="UP000051679"/>
    </source>
</evidence>
<keyword evidence="1" id="KW-0805">Transcription regulation</keyword>
<keyword evidence="2" id="KW-0238">DNA-binding</keyword>
<dbReference type="GO" id="GO:0000976">
    <property type="term" value="F:transcription cis-regulatory region binding"/>
    <property type="evidence" value="ECO:0007669"/>
    <property type="project" value="TreeGrafter"/>
</dbReference>
<evidence type="ECO:0000313" key="5">
    <source>
        <dbReference type="EMBL" id="KRM55307.1"/>
    </source>
</evidence>
<dbReference type="CDD" id="cd06286">
    <property type="entry name" value="PBP1_CcpB-like"/>
    <property type="match status" value="1"/>
</dbReference>
<dbReference type="Proteomes" id="UP000051679">
    <property type="component" value="Unassembled WGS sequence"/>
</dbReference>
<dbReference type="InterPro" id="IPR028082">
    <property type="entry name" value="Peripla_BP_I"/>
</dbReference>
<dbReference type="InterPro" id="IPR001761">
    <property type="entry name" value="Peripla_BP/Lac1_sug-bd_dom"/>
</dbReference>
<gene>
    <name evidence="5" type="ORF">FC18_GL001472</name>
</gene>
<dbReference type="OrthoDB" id="9798934at2"/>
<evidence type="ECO:0000256" key="3">
    <source>
        <dbReference type="ARBA" id="ARBA00023163"/>
    </source>
</evidence>
<reference evidence="5 6" key="1">
    <citation type="journal article" date="2015" name="Genome Announc.">
        <title>Expanding the biotechnology potential of lactobacilli through comparative genomics of 213 strains and associated genera.</title>
        <authorList>
            <person name="Sun Z."/>
            <person name="Harris H.M."/>
            <person name="McCann A."/>
            <person name="Guo C."/>
            <person name="Argimon S."/>
            <person name="Zhang W."/>
            <person name="Yang X."/>
            <person name="Jeffery I.B."/>
            <person name="Cooney J.C."/>
            <person name="Kagawa T.F."/>
            <person name="Liu W."/>
            <person name="Song Y."/>
            <person name="Salvetti E."/>
            <person name="Wrobel A."/>
            <person name="Rasinkangas P."/>
            <person name="Parkhill J."/>
            <person name="Rea M.C."/>
            <person name="O'Sullivan O."/>
            <person name="Ritari J."/>
            <person name="Douillard F.P."/>
            <person name="Paul Ross R."/>
            <person name="Yang R."/>
            <person name="Briner A.E."/>
            <person name="Felis G.E."/>
            <person name="de Vos W.M."/>
            <person name="Barrangou R."/>
            <person name="Klaenhammer T.R."/>
            <person name="Caufield P.W."/>
            <person name="Cui Y."/>
            <person name="Zhang H."/>
            <person name="O'Toole P.W."/>
        </authorList>
    </citation>
    <scope>NUCLEOTIDE SEQUENCE [LARGE SCALE GENOMIC DNA]</scope>
    <source>
        <strain evidence="5 6">DSM 20505</strain>
    </source>
</reference>
<comment type="caution">
    <text evidence="5">The sequence shown here is derived from an EMBL/GenBank/DDBJ whole genome shotgun (WGS) entry which is preliminary data.</text>
</comment>
<dbReference type="SUPFAM" id="SSF53822">
    <property type="entry name" value="Periplasmic binding protein-like I"/>
    <property type="match status" value="1"/>
</dbReference>